<keyword evidence="3" id="KW-1185">Reference proteome</keyword>
<sequence length="100" mass="11501">MLRRHGPDRRWTRQLFRRRPHLRGLWRGLFASGRTAHRGLPEALAQPRGDAPRRAGPGIRGRRWPRVTSTTTSSSCSTSARQPCFDAPRPEPSDQRHWAL</sequence>
<organism evidence="2 3">
    <name type="scientific">Intrasporangium oryzae NRRL B-24470</name>
    <dbReference type="NCBI Taxonomy" id="1386089"/>
    <lineage>
        <taxon>Bacteria</taxon>
        <taxon>Bacillati</taxon>
        <taxon>Actinomycetota</taxon>
        <taxon>Actinomycetes</taxon>
        <taxon>Micrococcales</taxon>
        <taxon>Intrasporangiaceae</taxon>
        <taxon>Intrasporangium</taxon>
    </lineage>
</organism>
<reference evidence="2 3" key="1">
    <citation type="submission" date="2013-08" db="EMBL/GenBank/DDBJ databases">
        <title>Intrasporangium oryzae NRRL B-24470.</title>
        <authorList>
            <person name="Liu H."/>
            <person name="Wang G."/>
        </authorList>
    </citation>
    <scope>NUCLEOTIDE SEQUENCE [LARGE SCALE GENOMIC DNA]</scope>
    <source>
        <strain evidence="2 3">NRRL B-24470</strain>
    </source>
</reference>
<dbReference type="AlphaFoldDB" id="W9G1I6"/>
<evidence type="ECO:0000256" key="1">
    <source>
        <dbReference type="SAM" id="MobiDB-lite"/>
    </source>
</evidence>
<feature type="compositionally biased region" description="Low complexity" evidence="1">
    <location>
        <begin position="66"/>
        <end position="79"/>
    </location>
</feature>
<evidence type="ECO:0000313" key="3">
    <source>
        <dbReference type="Proteomes" id="UP000019489"/>
    </source>
</evidence>
<name>W9G1I6_9MICO</name>
<dbReference type="Proteomes" id="UP000019489">
    <property type="component" value="Unassembled WGS sequence"/>
</dbReference>
<dbReference type="EMBL" id="AWSA01000070">
    <property type="protein sequence ID" value="EWS99814.1"/>
    <property type="molecule type" value="Genomic_DNA"/>
</dbReference>
<gene>
    <name evidence="2" type="ORF">N865_20740</name>
</gene>
<accession>W9G1I6</accession>
<proteinExistence type="predicted"/>
<feature type="compositionally biased region" description="Basic and acidic residues" evidence="1">
    <location>
        <begin position="88"/>
        <end position="100"/>
    </location>
</feature>
<evidence type="ECO:0000313" key="2">
    <source>
        <dbReference type="EMBL" id="EWS99814.1"/>
    </source>
</evidence>
<feature type="region of interest" description="Disordered" evidence="1">
    <location>
        <begin position="37"/>
        <end position="100"/>
    </location>
</feature>
<comment type="caution">
    <text evidence="2">The sequence shown here is derived from an EMBL/GenBank/DDBJ whole genome shotgun (WGS) entry which is preliminary data.</text>
</comment>
<protein>
    <submittedName>
        <fullName evidence="2">Uncharacterized protein</fullName>
    </submittedName>
</protein>